<dbReference type="AlphaFoldDB" id="A0A401YXY7"/>
<keyword evidence="4 6" id="KW-0472">Membrane</keyword>
<comment type="caution">
    <text evidence="7">The sequence shown here is derived from an EMBL/GenBank/DDBJ whole genome shotgun (WGS) entry which is preliminary data.</text>
</comment>
<sequence>MSTSEVESSLEPDETLVSAGPAAGAATATVTAPAPVEAPAPPRGGLAGGLLKLARPKQWVKNVLVFAAPLAAGRLDEGYVLGHSAIMFVLFCLAASAIYYINDAFDVEADREHPTKRNRPIASGVVPVKLAWTLGPILGVAAVVLGVLLCNPGTALVLGLYVVLNVAYCFSFKHVVVLDLAMVASGFLFRAMAGGTASELPLSRWFLLTAGFGSLFMVAGKRYSEMVLMGEEAAKTRASLANYSITYLRFVWQMAVSVTLLTYSLWAFQIPEGDSTLAWHQLSLVPFGFAFLRYAVYVDAGTAGSPEDVLLKDKVLVGLGFAWLLTFVLGVFHV</sequence>
<gene>
    <name evidence="7" type="ORF">EHYA_07204</name>
</gene>
<keyword evidence="7" id="KW-0808">Transferase</keyword>
<protein>
    <submittedName>
        <fullName evidence="7">Decaprenyl-phosphate phosphoribosyltransferase</fullName>
    </submittedName>
</protein>
<name>A0A401YXY7_9ACTN</name>
<dbReference type="GO" id="GO:0016757">
    <property type="term" value="F:glycosyltransferase activity"/>
    <property type="evidence" value="ECO:0007669"/>
    <property type="project" value="UniProtKB-KW"/>
</dbReference>
<feature type="transmembrane region" description="Helical" evidence="6">
    <location>
        <begin position="245"/>
        <end position="266"/>
    </location>
</feature>
<dbReference type="InterPro" id="IPR044878">
    <property type="entry name" value="UbiA_sf"/>
</dbReference>
<feature type="transmembrane region" description="Helical" evidence="6">
    <location>
        <begin position="278"/>
        <end position="296"/>
    </location>
</feature>
<dbReference type="Gene3D" id="1.10.357.140">
    <property type="entry name" value="UbiA prenyltransferase"/>
    <property type="match status" value="1"/>
</dbReference>
<dbReference type="NCBIfam" id="NF008978">
    <property type="entry name" value="PRK12324.1-4"/>
    <property type="match status" value="1"/>
</dbReference>
<keyword evidence="3 6" id="KW-1133">Transmembrane helix</keyword>
<comment type="subcellular location">
    <subcellularLocation>
        <location evidence="1">Membrane</location>
        <topology evidence="1">Multi-pass membrane protein</topology>
    </subcellularLocation>
</comment>
<feature type="transmembrane region" description="Helical" evidence="6">
    <location>
        <begin position="79"/>
        <end position="101"/>
    </location>
</feature>
<reference evidence="7 8" key="1">
    <citation type="submission" date="2018-12" db="EMBL/GenBank/DDBJ databases">
        <title>Draft genome sequence of Embleya hyalina NBRC 13850T.</title>
        <authorList>
            <person name="Komaki H."/>
            <person name="Hosoyama A."/>
            <person name="Kimura A."/>
            <person name="Ichikawa N."/>
            <person name="Tamura T."/>
        </authorList>
    </citation>
    <scope>NUCLEOTIDE SEQUENCE [LARGE SCALE GENOMIC DNA]</scope>
    <source>
        <strain evidence="7 8">NBRC 13850</strain>
    </source>
</reference>
<keyword evidence="7" id="KW-0328">Glycosyltransferase</keyword>
<feature type="transmembrane region" description="Helical" evidence="6">
    <location>
        <begin position="316"/>
        <end position="333"/>
    </location>
</feature>
<dbReference type="Proteomes" id="UP000286931">
    <property type="component" value="Unassembled WGS sequence"/>
</dbReference>
<dbReference type="Pfam" id="PF01040">
    <property type="entry name" value="UbiA"/>
    <property type="match status" value="1"/>
</dbReference>
<organism evidence="7 8">
    <name type="scientific">Embleya hyalina</name>
    <dbReference type="NCBI Taxonomy" id="516124"/>
    <lineage>
        <taxon>Bacteria</taxon>
        <taxon>Bacillati</taxon>
        <taxon>Actinomycetota</taxon>
        <taxon>Actinomycetes</taxon>
        <taxon>Kitasatosporales</taxon>
        <taxon>Streptomycetaceae</taxon>
        <taxon>Embleya</taxon>
    </lineage>
</organism>
<dbReference type="CDD" id="cd13963">
    <property type="entry name" value="PT_UbiA_2"/>
    <property type="match status" value="1"/>
</dbReference>
<evidence type="ECO:0000313" key="8">
    <source>
        <dbReference type="Proteomes" id="UP000286931"/>
    </source>
</evidence>
<feature type="compositionally biased region" description="Low complexity" evidence="5">
    <location>
        <begin position="19"/>
        <end position="35"/>
    </location>
</feature>
<evidence type="ECO:0000256" key="1">
    <source>
        <dbReference type="ARBA" id="ARBA00004141"/>
    </source>
</evidence>
<accession>A0A401YXY7</accession>
<dbReference type="GO" id="GO:0009247">
    <property type="term" value="P:glycolipid biosynthetic process"/>
    <property type="evidence" value="ECO:0007669"/>
    <property type="project" value="TreeGrafter"/>
</dbReference>
<dbReference type="PANTHER" id="PTHR11048">
    <property type="entry name" value="PRENYLTRANSFERASES"/>
    <property type="match status" value="1"/>
</dbReference>
<evidence type="ECO:0000256" key="3">
    <source>
        <dbReference type="ARBA" id="ARBA00022989"/>
    </source>
</evidence>
<dbReference type="InterPro" id="IPR039653">
    <property type="entry name" value="Prenyltransferase"/>
</dbReference>
<dbReference type="InterPro" id="IPR000537">
    <property type="entry name" value="UbiA_prenyltransferase"/>
</dbReference>
<evidence type="ECO:0000256" key="6">
    <source>
        <dbReference type="SAM" id="Phobius"/>
    </source>
</evidence>
<keyword evidence="8" id="KW-1185">Reference proteome</keyword>
<dbReference type="GO" id="GO:0016765">
    <property type="term" value="F:transferase activity, transferring alkyl or aryl (other than methyl) groups"/>
    <property type="evidence" value="ECO:0007669"/>
    <property type="project" value="InterPro"/>
</dbReference>
<evidence type="ECO:0000256" key="4">
    <source>
        <dbReference type="ARBA" id="ARBA00023136"/>
    </source>
</evidence>
<evidence type="ECO:0000256" key="5">
    <source>
        <dbReference type="SAM" id="MobiDB-lite"/>
    </source>
</evidence>
<dbReference type="GO" id="GO:0005886">
    <property type="term" value="C:plasma membrane"/>
    <property type="evidence" value="ECO:0007669"/>
    <property type="project" value="TreeGrafter"/>
</dbReference>
<evidence type="ECO:0000313" key="7">
    <source>
        <dbReference type="EMBL" id="GCD99482.1"/>
    </source>
</evidence>
<keyword evidence="2 6" id="KW-0812">Transmembrane</keyword>
<dbReference type="PANTHER" id="PTHR11048:SF5">
    <property type="entry name" value="DECAPRENYL-PHOSPHATE PHOSPHORIBOSYLTRANSFERASE"/>
    <property type="match status" value="1"/>
</dbReference>
<evidence type="ECO:0000256" key="2">
    <source>
        <dbReference type="ARBA" id="ARBA00022692"/>
    </source>
</evidence>
<dbReference type="EMBL" id="BIFH01000033">
    <property type="protein sequence ID" value="GCD99482.1"/>
    <property type="molecule type" value="Genomic_DNA"/>
</dbReference>
<feature type="transmembrane region" description="Helical" evidence="6">
    <location>
        <begin position="137"/>
        <end position="163"/>
    </location>
</feature>
<dbReference type="RefSeq" id="WP_174861484.1">
    <property type="nucleotide sequence ID" value="NZ_BIFH01000033.1"/>
</dbReference>
<feature type="transmembrane region" description="Helical" evidence="6">
    <location>
        <begin position="205"/>
        <end position="224"/>
    </location>
</feature>
<proteinExistence type="predicted"/>
<feature type="region of interest" description="Disordered" evidence="5">
    <location>
        <begin position="1"/>
        <end position="39"/>
    </location>
</feature>